<dbReference type="Gene3D" id="3.30.40.10">
    <property type="entry name" value="Zinc/RING finger domain, C3HC4 (zinc finger)"/>
    <property type="match status" value="2"/>
</dbReference>
<keyword evidence="3" id="KW-0862">Zinc</keyword>
<keyword evidence="1" id="KW-0479">Metal-binding</keyword>
<dbReference type="InterPro" id="IPR013083">
    <property type="entry name" value="Znf_RING/FYVE/PHD"/>
</dbReference>
<evidence type="ECO:0000256" key="4">
    <source>
        <dbReference type="PROSITE-ProRule" id="PRU00091"/>
    </source>
</evidence>
<dbReference type="SMART" id="SM00064">
    <property type="entry name" value="FYVE"/>
    <property type="match status" value="2"/>
</dbReference>
<dbReference type="GO" id="GO:0008270">
    <property type="term" value="F:zinc ion binding"/>
    <property type="evidence" value="ECO:0007669"/>
    <property type="project" value="UniProtKB-KW"/>
</dbReference>
<evidence type="ECO:0000256" key="3">
    <source>
        <dbReference type="ARBA" id="ARBA00022833"/>
    </source>
</evidence>
<dbReference type="CDD" id="cd15734">
    <property type="entry name" value="FYVE_ZFYV1"/>
    <property type="match status" value="1"/>
</dbReference>
<feature type="domain" description="FYVE-type" evidence="5">
    <location>
        <begin position="803"/>
        <end position="863"/>
    </location>
</feature>
<name>A0AAN9BF36_9CAEN</name>
<dbReference type="Proteomes" id="UP001374579">
    <property type="component" value="Unassembled WGS sequence"/>
</dbReference>
<accession>A0AAN9BF36</accession>
<dbReference type="GO" id="GO:0032266">
    <property type="term" value="F:phosphatidylinositol-3-phosphate binding"/>
    <property type="evidence" value="ECO:0007669"/>
    <property type="project" value="TreeGrafter"/>
</dbReference>
<dbReference type="SUPFAM" id="SSF52540">
    <property type="entry name" value="P-loop containing nucleoside triphosphate hydrolases"/>
    <property type="match status" value="1"/>
</dbReference>
<evidence type="ECO:0000313" key="6">
    <source>
        <dbReference type="EMBL" id="KAK7103993.1"/>
    </source>
</evidence>
<evidence type="ECO:0000256" key="1">
    <source>
        <dbReference type="ARBA" id="ARBA00022723"/>
    </source>
</evidence>
<comment type="caution">
    <text evidence="6">The sequence shown here is derived from an EMBL/GenBank/DDBJ whole genome shotgun (WGS) entry which is preliminary data.</text>
</comment>
<reference evidence="6 7" key="1">
    <citation type="submission" date="2024-02" db="EMBL/GenBank/DDBJ databases">
        <title>Chromosome-scale genome assembly of the rough periwinkle Littorina saxatilis.</title>
        <authorList>
            <person name="De Jode A."/>
            <person name="Faria R."/>
            <person name="Formenti G."/>
            <person name="Sims Y."/>
            <person name="Smith T.P."/>
            <person name="Tracey A."/>
            <person name="Wood J.M.D."/>
            <person name="Zagrodzka Z.B."/>
            <person name="Johannesson K."/>
            <person name="Butlin R.K."/>
            <person name="Leder E.H."/>
        </authorList>
    </citation>
    <scope>NUCLEOTIDE SEQUENCE [LARGE SCALE GENOMIC DNA]</scope>
    <source>
        <strain evidence="6">Snail1</strain>
        <tissue evidence="6">Muscle</tissue>
    </source>
</reference>
<dbReference type="GO" id="GO:0003924">
    <property type="term" value="F:GTPase activity"/>
    <property type="evidence" value="ECO:0007669"/>
    <property type="project" value="InterPro"/>
</dbReference>
<dbReference type="CDD" id="cd19757">
    <property type="entry name" value="Bbox1"/>
    <property type="match status" value="1"/>
</dbReference>
<dbReference type="Pfam" id="PF01363">
    <property type="entry name" value="FYVE"/>
    <property type="match status" value="2"/>
</dbReference>
<dbReference type="AlphaFoldDB" id="A0AAN9BF36"/>
<dbReference type="PANTHER" id="PTHR46624">
    <property type="entry name" value="AGAP002036-PA"/>
    <property type="match status" value="1"/>
</dbReference>
<dbReference type="GO" id="GO:0043325">
    <property type="term" value="F:phosphatidylinositol-3,4-bisphosphate binding"/>
    <property type="evidence" value="ECO:0007669"/>
    <property type="project" value="TreeGrafter"/>
</dbReference>
<dbReference type="InterPro" id="IPR017455">
    <property type="entry name" value="Znf_FYVE-rel"/>
</dbReference>
<organism evidence="6 7">
    <name type="scientific">Littorina saxatilis</name>
    <dbReference type="NCBI Taxonomy" id="31220"/>
    <lineage>
        <taxon>Eukaryota</taxon>
        <taxon>Metazoa</taxon>
        <taxon>Spiralia</taxon>
        <taxon>Lophotrochozoa</taxon>
        <taxon>Mollusca</taxon>
        <taxon>Gastropoda</taxon>
        <taxon>Caenogastropoda</taxon>
        <taxon>Littorinimorpha</taxon>
        <taxon>Littorinoidea</taxon>
        <taxon>Littorinidae</taxon>
        <taxon>Littorina</taxon>
    </lineage>
</organism>
<protein>
    <recommendedName>
        <fullName evidence="5">FYVE-type domain-containing protein</fullName>
    </recommendedName>
</protein>
<feature type="domain" description="FYVE-type" evidence="5">
    <location>
        <begin position="691"/>
        <end position="752"/>
    </location>
</feature>
<dbReference type="GO" id="GO:0005525">
    <property type="term" value="F:GTP binding"/>
    <property type="evidence" value="ECO:0007669"/>
    <property type="project" value="InterPro"/>
</dbReference>
<dbReference type="Pfam" id="PF02263">
    <property type="entry name" value="GBP"/>
    <property type="match status" value="1"/>
</dbReference>
<keyword evidence="7" id="KW-1185">Reference proteome</keyword>
<evidence type="ECO:0000259" key="5">
    <source>
        <dbReference type="PROSITE" id="PS50178"/>
    </source>
</evidence>
<dbReference type="GO" id="GO:0005547">
    <property type="term" value="F:phosphatidylinositol-3,4,5-trisphosphate binding"/>
    <property type="evidence" value="ECO:0007669"/>
    <property type="project" value="TreeGrafter"/>
</dbReference>
<keyword evidence="2 4" id="KW-0863">Zinc-finger</keyword>
<evidence type="ECO:0000256" key="2">
    <source>
        <dbReference type="ARBA" id="ARBA00022771"/>
    </source>
</evidence>
<proteinExistence type="predicted"/>
<dbReference type="InterPro" id="IPR011011">
    <property type="entry name" value="Znf_FYVE_PHD"/>
</dbReference>
<dbReference type="GO" id="GO:0005545">
    <property type="term" value="F:1-phosphatidylinositol binding"/>
    <property type="evidence" value="ECO:0007669"/>
    <property type="project" value="TreeGrafter"/>
</dbReference>
<sequence length="865" mass="97345">MMRPQPKRRQKCRTSRQYCQEKLCCPDITTEAAYFCTDCKSAQCQNCERDIHSRKVSFEYHDRRTIEPPPSSLLCQAKYLNFECKDRNFADVWCENCQFSLCFDCYAIAHKNRKQQHINISFAHYQKREREQKAAEEASAATQLTIKPTSPLGVGDDTLTFCSFPQAQSFSPQETLTVDSDFGSARMSMTSAHSNCSSGHSMPDLCPGAGMDLLTSQLAEAGMDDISIYGDPPCSGSGTQSVSLGPQSFLLVDDREELQVTNEETFIEKLGCSKDAQVKVVSIFGNTGDGKSFTMNHTLFGGQEVFQTSTSQHSCTVGVWAAFDSETNVIAIDTEGLLGSSANDNKRTRLLLKVLATSDVVVFRTRAERLHKDMFVFLSNASKAYKKHFTEELRAASQRYKIKESNLGPMLIVFQETNHTDPIQSESNRRTDAVLRDMFAKNKFEVEAFSEICYVGIRTPQPPTDFTSFRNVLLTKIQDHSIRAARNPAVMFHSLKRLNDKFSGNMEAVQLDTFPEEYFTCTCACQACGNRCRHTMNHDVEREPHEAVEGRPCKYEAQYGNKVYLCKKCSLAGRKNIVVPKTSESSDNTWVGLTKYLVSGYVLECPTCGVIYRSRQHWYGNPDPESMVQVEVRHLWPQGNQLLQGTHNAARKVIDGFSYVADTISSVSAKPAKFLGEWTADQIAPEYWVPNSQIIMCKGCEMVFTTNEQKHHCRACGHGFCDECSSKKRRVPERGWKDELCRVCDKCYAGTGSDYEALEAQEAVTARKVGEVFSSTFGALASVLDYPKTILKDSARPEYWVPDDQIKMCSVCEQEFTLKRPIHHCRACGHGVCDECSPNKRVVPLRGWDYPVRVCTKCEKKTGNM</sequence>
<dbReference type="GO" id="GO:0005811">
    <property type="term" value="C:lipid droplet"/>
    <property type="evidence" value="ECO:0007669"/>
    <property type="project" value="TreeGrafter"/>
</dbReference>
<dbReference type="InterPro" id="IPR042427">
    <property type="entry name" value="ZFYV1"/>
</dbReference>
<dbReference type="Gene3D" id="3.40.50.300">
    <property type="entry name" value="P-loop containing nucleotide triphosphate hydrolases"/>
    <property type="match status" value="1"/>
</dbReference>
<dbReference type="GO" id="GO:0140042">
    <property type="term" value="P:lipid droplet formation"/>
    <property type="evidence" value="ECO:0007669"/>
    <property type="project" value="TreeGrafter"/>
</dbReference>
<evidence type="ECO:0000313" key="7">
    <source>
        <dbReference type="Proteomes" id="UP001374579"/>
    </source>
</evidence>
<dbReference type="SUPFAM" id="SSF57903">
    <property type="entry name" value="FYVE/PHD zinc finger"/>
    <property type="match status" value="2"/>
</dbReference>
<dbReference type="PANTHER" id="PTHR46624:SF4">
    <property type="entry name" value="FYVE-TYPE DOMAIN-CONTAINING PROTEIN"/>
    <property type="match status" value="1"/>
</dbReference>
<dbReference type="PROSITE" id="PS50178">
    <property type="entry name" value="ZF_FYVE"/>
    <property type="match status" value="2"/>
</dbReference>
<dbReference type="EMBL" id="JBAMIC010000008">
    <property type="protein sequence ID" value="KAK7103993.1"/>
    <property type="molecule type" value="Genomic_DNA"/>
</dbReference>
<dbReference type="InterPro" id="IPR000306">
    <property type="entry name" value="Znf_FYVE"/>
</dbReference>
<gene>
    <name evidence="6" type="ORF">V1264_018773</name>
</gene>
<dbReference type="InterPro" id="IPR015894">
    <property type="entry name" value="Guanylate-bd_N"/>
</dbReference>
<dbReference type="InterPro" id="IPR027417">
    <property type="entry name" value="P-loop_NTPase"/>
</dbReference>